<dbReference type="GO" id="GO:0006511">
    <property type="term" value="P:ubiquitin-dependent protein catabolic process"/>
    <property type="evidence" value="ECO:0007669"/>
    <property type="project" value="TreeGrafter"/>
</dbReference>
<organism evidence="1 2">
    <name type="scientific">Phytophthora boehmeriae</name>
    <dbReference type="NCBI Taxonomy" id="109152"/>
    <lineage>
        <taxon>Eukaryota</taxon>
        <taxon>Sar</taxon>
        <taxon>Stramenopiles</taxon>
        <taxon>Oomycota</taxon>
        <taxon>Peronosporomycetes</taxon>
        <taxon>Peronosporales</taxon>
        <taxon>Peronosporaceae</taxon>
        <taxon>Phytophthora</taxon>
    </lineage>
</organism>
<dbReference type="GO" id="GO:0008418">
    <property type="term" value="F:protein-N-terminal asparagine amidohydrolase activity"/>
    <property type="evidence" value="ECO:0007669"/>
    <property type="project" value="InterPro"/>
</dbReference>
<keyword evidence="2" id="KW-1185">Reference proteome</keyword>
<dbReference type="PANTHER" id="PTHR12498">
    <property type="entry name" value="N-TERMINAL ASPARAGINE AMIDOHYDROLASE"/>
    <property type="match status" value="1"/>
</dbReference>
<sequence length="295" mass="32610">MVLHGYELLEDVTEALEALGADRVLTQRRKRLIEDPVMVVARASGVSSVHVLAEEMAFVSPELHDIDLVASDDATTCSIVILTSANIVGVAHIDSPRQMAFYLKKWETLNGSKPSSVAIAGGYDDERGIARPITLDILQSLMYSDTTYTVQQFVTGRWNSRETPNRVAPIARGIGYFPGEDIYRLVEFEADARLPMVPTRFAGVSPHPLHLLMCCVEKETPLVMAVGPYSGTFFFPEACSCLLALTDDELLPRISTSPLCEGPKFLQDMRDMLQFTITCSLQTLGEMQELVLPPR</sequence>
<dbReference type="AlphaFoldDB" id="A0A8T1XDN3"/>
<dbReference type="EMBL" id="JAGDFL010000001">
    <property type="protein sequence ID" value="KAG7402388.1"/>
    <property type="molecule type" value="Genomic_DNA"/>
</dbReference>
<dbReference type="InterPro" id="IPR026750">
    <property type="entry name" value="NTAN1"/>
</dbReference>
<evidence type="ECO:0000313" key="1">
    <source>
        <dbReference type="EMBL" id="KAG7402388.1"/>
    </source>
</evidence>
<dbReference type="Proteomes" id="UP000693981">
    <property type="component" value="Unassembled WGS sequence"/>
</dbReference>
<proteinExistence type="predicted"/>
<evidence type="ECO:0000313" key="2">
    <source>
        <dbReference type="Proteomes" id="UP000693981"/>
    </source>
</evidence>
<dbReference type="GO" id="GO:0005634">
    <property type="term" value="C:nucleus"/>
    <property type="evidence" value="ECO:0007669"/>
    <property type="project" value="TreeGrafter"/>
</dbReference>
<protein>
    <submittedName>
        <fullName evidence="1">N-terminal asparagine amidase</fullName>
    </submittedName>
</protein>
<accession>A0A8T1XDN3</accession>
<dbReference type="OrthoDB" id="539995at2759"/>
<comment type="caution">
    <text evidence="1">The sequence shown here is derived from an EMBL/GenBank/DDBJ whole genome shotgun (WGS) entry which is preliminary data.</text>
</comment>
<reference evidence="1" key="1">
    <citation type="submission" date="2021-02" db="EMBL/GenBank/DDBJ databases">
        <authorList>
            <person name="Palmer J.M."/>
        </authorList>
    </citation>
    <scope>NUCLEOTIDE SEQUENCE</scope>
    <source>
        <strain evidence="1">SCRP23</strain>
    </source>
</reference>
<dbReference type="Pfam" id="PF14736">
    <property type="entry name" value="N_Asn_amidohyd"/>
    <property type="match status" value="1"/>
</dbReference>
<dbReference type="PANTHER" id="PTHR12498:SF0">
    <property type="entry name" value="PROTEIN N-TERMINAL ASPARAGINE AMIDOHYDROLASE"/>
    <property type="match status" value="1"/>
</dbReference>
<gene>
    <name evidence="1" type="primary">NTAN1</name>
    <name evidence="1" type="ORF">PHYBOEH_000096</name>
</gene>
<name>A0A8T1XDN3_9STRA</name>